<dbReference type="InterPro" id="IPR003439">
    <property type="entry name" value="ABC_transporter-like_ATP-bd"/>
</dbReference>
<evidence type="ECO:0000256" key="1">
    <source>
        <dbReference type="ARBA" id="ARBA00005417"/>
    </source>
</evidence>
<keyword evidence="4" id="KW-0067">ATP-binding</keyword>
<dbReference type="InterPro" id="IPR050763">
    <property type="entry name" value="ABC_transporter_ATP-binding"/>
</dbReference>
<keyword evidence="2" id="KW-0813">Transport</keyword>
<evidence type="ECO:0000256" key="4">
    <source>
        <dbReference type="ARBA" id="ARBA00022840"/>
    </source>
</evidence>
<proteinExistence type="inferred from homology"/>
<dbReference type="Pfam" id="PF00005">
    <property type="entry name" value="ABC_tran"/>
    <property type="match status" value="1"/>
</dbReference>
<dbReference type="AlphaFoldDB" id="A0A645GA25"/>
<evidence type="ECO:0000313" key="6">
    <source>
        <dbReference type="EMBL" id="MPN23748.1"/>
    </source>
</evidence>
<dbReference type="SUPFAM" id="SSF52540">
    <property type="entry name" value="P-loop containing nucleoside triphosphate hydrolases"/>
    <property type="match status" value="1"/>
</dbReference>
<accession>A0A645GA25</accession>
<keyword evidence="3" id="KW-0547">Nucleotide-binding</keyword>
<dbReference type="EMBL" id="VSSQ01072340">
    <property type="protein sequence ID" value="MPN23748.1"/>
    <property type="molecule type" value="Genomic_DNA"/>
</dbReference>
<dbReference type="GO" id="GO:0005524">
    <property type="term" value="F:ATP binding"/>
    <property type="evidence" value="ECO:0007669"/>
    <property type="project" value="UniProtKB-KW"/>
</dbReference>
<dbReference type="GO" id="GO:0016887">
    <property type="term" value="F:ATP hydrolysis activity"/>
    <property type="evidence" value="ECO:0007669"/>
    <property type="project" value="InterPro"/>
</dbReference>
<dbReference type="InterPro" id="IPR027417">
    <property type="entry name" value="P-loop_NTPase"/>
</dbReference>
<dbReference type="PANTHER" id="PTHR42711">
    <property type="entry name" value="ABC TRANSPORTER ATP-BINDING PROTEIN"/>
    <property type="match status" value="1"/>
</dbReference>
<dbReference type="PANTHER" id="PTHR42711:SF5">
    <property type="entry name" value="ABC TRANSPORTER ATP-BINDING PROTEIN NATA"/>
    <property type="match status" value="1"/>
</dbReference>
<comment type="caution">
    <text evidence="6">The sequence shown here is derived from an EMBL/GenBank/DDBJ whole genome shotgun (WGS) entry which is preliminary data.</text>
</comment>
<reference evidence="6" key="1">
    <citation type="submission" date="2019-08" db="EMBL/GenBank/DDBJ databases">
        <authorList>
            <person name="Kucharzyk K."/>
            <person name="Murdoch R.W."/>
            <person name="Higgins S."/>
            <person name="Loffler F."/>
        </authorList>
    </citation>
    <scope>NUCLEOTIDE SEQUENCE</scope>
</reference>
<dbReference type="Gene3D" id="3.40.50.300">
    <property type="entry name" value="P-loop containing nucleotide triphosphate hydrolases"/>
    <property type="match status" value="1"/>
</dbReference>
<gene>
    <name evidence="6" type="ORF">SDC9_171141</name>
</gene>
<evidence type="ECO:0000256" key="3">
    <source>
        <dbReference type="ARBA" id="ARBA00022741"/>
    </source>
</evidence>
<comment type="similarity">
    <text evidence="1">Belongs to the ABC transporter superfamily.</text>
</comment>
<evidence type="ECO:0000259" key="5">
    <source>
        <dbReference type="Pfam" id="PF00005"/>
    </source>
</evidence>
<sequence>MEREDAAEAEGILDSLHLLELKDLHPMSLSGGQKQRVAIASAIASGREIILFDEPTSGLDPLMQNRFINLILEEKKRDKTILMSSHMFEEVERTCHRVCIIKNGRLAAVDPVDALKSAQVRKYIITLDSPDSAAAFAREELGETVVSGSSVTVGIKGGIKDLIAVMARYPVTDIKTPGQSLEEVFLQYYGGDK</sequence>
<evidence type="ECO:0000256" key="2">
    <source>
        <dbReference type="ARBA" id="ARBA00022448"/>
    </source>
</evidence>
<protein>
    <recommendedName>
        <fullName evidence="5">ABC transporter domain-containing protein</fullName>
    </recommendedName>
</protein>
<name>A0A645GA25_9ZZZZ</name>
<feature type="domain" description="ABC transporter" evidence="5">
    <location>
        <begin position="4"/>
        <end position="57"/>
    </location>
</feature>
<organism evidence="6">
    <name type="scientific">bioreactor metagenome</name>
    <dbReference type="NCBI Taxonomy" id="1076179"/>
    <lineage>
        <taxon>unclassified sequences</taxon>
        <taxon>metagenomes</taxon>
        <taxon>ecological metagenomes</taxon>
    </lineage>
</organism>